<name>A0ABS8ABR6_9BACT</name>
<evidence type="ECO:0000256" key="1">
    <source>
        <dbReference type="SAM" id="SignalP"/>
    </source>
</evidence>
<keyword evidence="1" id="KW-0732">Signal</keyword>
<feature type="chain" id="PRO_5047370221" evidence="1">
    <location>
        <begin position="19"/>
        <end position="204"/>
    </location>
</feature>
<dbReference type="EMBL" id="JAJADQ010000004">
    <property type="protein sequence ID" value="MCB2377863.1"/>
    <property type="molecule type" value="Genomic_DNA"/>
</dbReference>
<protein>
    <submittedName>
        <fullName evidence="2">Uncharacterized protein</fullName>
    </submittedName>
</protein>
<evidence type="ECO:0000313" key="2">
    <source>
        <dbReference type="EMBL" id="MCB2377863.1"/>
    </source>
</evidence>
<feature type="signal peptide" evidence="1">
    <location>
        <begin position="1"/>
        <end position="18"/>
    </location>
</feature>
<dbReference type="PROSITE" id="PS51257">
    <property type="entry name" value="PROKAR_LIPOPROTEIN"/>
    <property type="match status" value="1"/>
</dbReference>
<accession>A0ABS8ABR6</accession>
<gene>
    <name evidence="2" type="ORF">LGH70_09740</name>
</gene>
<organism evidence="2 3">
    <name type="scientific">Hymenobacter nitidus</name>
    <dbReference type="NCBI Taxonomy" id="2880929"/>
    <lineage>
        <taxon>Bacteria</taxon>
        <taxon>Pseudomonadati</taxon>
        <taxon>Bacteroidota</taxon>
        <taxon>Cytophagia</taxon>
        <taxon>Cytophagales</taxon>
        <taxon>Hymenobacteraceae</taxon>
        <taxon>Hymenobacter</taxon>
    </lineage>
</organism>
<comment type="caution">
    <text evidence="2">The sequence shown here is derived from an EMBL/GenBank/DDBJ whole genome shotgun (WGS) entry which is preliminary data.</text>
</comment>
<proteinExistence type="predicted"/>
<dbReference type="Proteomes" id="UP001165297">
    <property type="component" value="Unassembled WGS sequence"/>
</dbReference>
<dbReference type="RefSeq" id="WP_226185041.1">
    <property type="nucleotide sequence ID" value="NZ_JAJADQ010000004.1"/>
</dbReference>
<keyword evidence="3" id="KW-1185">Reference proteome</keyword>
<reference evidence="2" key="1">
    <citation type="submission" date="2021-10" db="EMBL/GenBank/DDBJ databases">
        <authorList>
            <person name="Dean J.D."/>
            <person name="Kim M.K."/>
            <person name="Newey C.N."/>
            <person name="Stoker T.S."/>
            <person name="Thompson D.W."/>
            <person name="Grose J.H."/>
        </authorList>
    </citation>
    <scope>NUCLEOTIDE SEQUENCE</scope>
    <source>
        <strain evidence="2">BT635</strain>
    </source>
</reference>
<sequence length="204" mass="22138">MKSIFLTSRLALLALATAGSLSLVSCFGSDSKEEDPAPDAVSESLHFAFKTPDWERQIDCTHLNLSFNPLYNNPKIAIASATSGSTYSTFHFAYPADSSALVASTNLRKYPITKYGMGRNAFEFSHKLPPTEGSNSRLESLPGMSDNAYNEILAVKYAGHQGKYALFDIKAKYAMLMKGTGADSTAPAKPVTGSFKFRLRANSK</sequence>
<evidence type="ECO:0000313" key="3">
    <source>
        <dbReference type="Proteomes" id="UP001165297"/>
    </source>
</evidence>